<evidence type="ECO:0000259" key="10">
    <source>
        <dbReference type="PROSITE" id="PS50928"/>
    </source>
</evidence>
<feature type="transmembrane region" description="Helical" evidence="8">
    <location>
        <begin position="131"/>
        <end position="151"/>
    </location>
</feature>
<keyword evidence="5 8" id="KW-0812">Transmembrane</keyword>
<comment type="similarity">
    <text evidence="2">Belongs to the binding-protein-dependent transport system permease family. CysTW subfamily.</text>
</comment>
<sequence>MTPAHPAAAPGPGAAPAAGRTAPGPGGTSPETPGPETASPQAPGSATANGTPAAPRAAGRPRGPRAARPWLGALPLLVFTGLCFGLPAGALLYGAVTRTDPVAGTTEFTGEHLSRSLQGPYLTSLTGSVQLSALTAALATVLGVLIAQAVVTSRRGALRGAVLTASGVLANFGGIPLAFAFVATLGISGVVTEIGHLDALGWNLYSFTGLTVIYLYFLVPLMVLVVVPALDGLRPQWREAALNTGATAWQFWRYVGLPVLAPSLLGGFVLLFGSAFAAHATAAALVGGSVPLVTLKIADALSGNVLVGQENVALALSLDMIVIAGLVMAVYLPLQRRSSRWLR</sequence>
<evidence type="ECO:0000256" key="3">
    <source>
        <dbReference type="ARBA" id="ARBA00022448"/>
    </source>
</evidence>
<dbReference type="PROSITE" id="PS50928">
    <property type="entry name" value="ABC_TM1"/>
    <property type="match status" value="1"/>
</dbReference>
<dbReference type="GeneID" id="63979741"/>
<dbReference type="PANTHER" id="PTHR42929:SF1">
    <property type="entry name" value="INNER MEMBRANE ABC TRANSPORTER PERMEASE PROTEIN YDCU-RELATED"/>
    <property type="match status" value="1"/>
</dbReference>
<protein>
    <submittedName>
        <fullName evidence="11">ABC transporter permease subunit</fullName>
    </submittedName>
</protein>
<dbReference type="GO" id="GO:0005886">
    <property type="term" value="C:plasma membrane"/>
    <property type="evidence" value="ECO:0007669"/>
    <property type="project" value="UniProtKB-SubCell"/>
</dbReference>
<feature type="compositionally biased region" description="Low complexity" evidence="9">
    <location>
        <begin position="52"/>
        <end position="64"/>
    </location>
</feature>
<feature type="region of interest" description="Disordered" evidence="9">
    <location>
        <begin position="1"/>
        <end position="64"/>
    </location>
</feature>
<dbReference type="AlphaFoldDB" id="A0ABD7D236"/>
<dbReference type="SUPFAM" id="SSF161098">
    <property type="entry name" value="MetI-like"/>
    <property type="match status" value="1"/>
</dbReference>
<feature type="transmembrane region" description="Helical" evidence="8">
    <location>
        <begin position="312"/>
        <end position="334"/>
    </location>
</feature>
<dbReference type="Pfam" id="PF00528">
    <property type="entry name" value="BPD_transp_1"/>
    <property type="match status" value="1"/>
</dbReference>
<keyword evidence="7 8" id="KW-0472">Membrane</keyword>
<feature type="transmembrane region" description="Helical" evidence="8">
    <location>
        <begin position="207"/>
        <end position="230"/>
    </location>
</feature>
<keyword evidence="6 8" id="KW-1133">Transmembrane helix</keyword>
<evidence type="ECO:0000256" key="8">
    <source>
        <dbReference type="RuleBase" id="RU363032"/>
    </source>
</evidence>
<dbReference type="Proteomes" id="UP000623926">
    <property type="component" value="Chromosome"/>
</dbReference>
<reference evidence="13 14" key="1">
    <citation type="submission" date="2021-02" db="EMBL/GenBank/DDBJ databases">
        <title>FDA dAtabase for Regulatory Grade micrObial Sequences (FDA-ARGOS): Supporting development and validation of Infectious Disease Dx tests.</title>
        <authorList>
            <person name="Sproer C."/>
            <person name="Gronow S."/>
            <person name="Severitt S."/>
            <person name="Schroder I."/>
            <person name="Tallon L."/>
            <person name="Sadzewicz L."/>
            <person name="Zhao X."/>
            <person name="Boylan J."/>
            <person name="Ott S."/>
            <person name="Bowen H."/>
            <person name="Vavikolanu K."/>
            <person name="Mehta A."/>
            <person name="Aluvathingal J."/>
            <person name="Nadendla S."/>
            <person name="Lowell S."/>
            <person name="Myers T."/>
            <person name="Yan Y."/>
            <person name="Sichtig H."/>
        </authorList>
    </citation>
    <scope>NUCLEOTIDE SEQUENCE [LARGE SCALE GENOMIC DNA]</scope>
    <source>
        <strain evidence="12 13">FDAARGOS_1211</strain>
        <strain evidence="11 14">FDAARGOS_1212</strain>
    </source>
</reference>
<keyword evidence="3 8" id="KW-0813">Transport</keyword>
<dbReference type="EMBL" id="CP070245">
    <property type="protein sequence ID" value="QRV36805.1"/>
    <property type="molecule type" value="Genomic_DNA"/>
</dbReference>
<dbReference type="InterPro" id="IPR035906">
    <property type="entry name" value="MetI-like_sf"/>
</dbReference>
<dbReference type="PANTHER" id="PTHR42929">
    <property type="entry name" value="INNER MEMBRANE ABC TRANSPORTER PERMEASE PROTEIN YDCU-RELATED-RELATED"/>
    <property type="match status" value="1"/>
</dbReference>
<comment type="subcellular location">
    <subcellularLocation>
        <location evidence="1 8">Cell membrane</location>
        <topology evidence="1 8">Multi-pass membrane protein</topology>
    </subcellularLocation>
</comment>
<feature type="transmembrane region" description="Helical" evidence="8">
    <location>
        <begin position="251"/>
        <end position="277"/>
    </location>
</feature>
<evidence type="ECO:0000313" key="13">
    <source>
        <dbReference type="Proteomes" id="UP000598054"/>
    </source>
</evidence>
<feature type="domain" description="ABC transmembrane type-1" evidence="10">
    <location>
        <begin position="125"/>
        <end position="331"/>
    </location>
</feature>
<evidence type="ECO:0000256" key="2">
    <source>
        <dbReference type="ARBA" id="ARBA00007069"/>
    </source>
</evidence>
<feature type="compositionally biased region" description="Low complexity" evidence="9">
    <location>
        <begin position="1"/>
        <end position="40"/>
    </location>
</feature>
<evidence type="ECO:0000256" key="1">
    <source>
        <dbReference type="ARBA" id="ARBA00004651"/>
    </source>
</evidence>
<keyword evidence="4" id="KW-1003">Cell membrane</keyword>
<gene>
    <name evidence="12" type="ORF">I6J41_09390</name>
    <name evidence="11" type="ORF">I6J42_24230</name>
</gene>
<evidence type="ECO:0000313" key="14">
    <source>
        <dbReference type="Proteomes" id="UP000623926"/>
    </source>
</evidence>
<dbReference type="Proteomes" id="UP000598054">
    <property type="component" value="Chromosome"/>
</dbReference>
<dbReference type="Gene3D" id="1.10.3720.10">
    <property type="entry name" value="MetI-like"/>
    <property type="match status" value="1"/>
</dbReference>
<keyword evidence="13" id="KW-1185">Reference proteome</keyword>
<evidence type="ECO:0000313" key="11">
    <source>
        <dbReference type="EMBL" id="QRV36805.1"/>
    </source>
</evidence>
<name>A0ABD7D236_9ACTN</name>
<accession>A0ABD7D236</accession>
<dbReference type="CDD" id="cd06261">
    <property type="entry name" value="TM_PBP2"/>
    <property type="match status" value="1"/>
</dbReference>
<evidence type="ECO:0000313" key="12">
    <source>
        <dbReference type="EMBL" id="QRV40937.1"/>
    </source>
</evidence>
<dbReference type="RefSeq" id="WP_030117512.1">
    <property type="nucleotide sequence ID" value="NZ_CP070242.1"/>
</dbReference>
<organism evidence="11 14">
    <name type="scientific">Streptomyces californicus</name>
    <dbReference type="NCBI Taxonomy" id="67351"/>
    <lineage>
        <taxon>Bacteria</taxon>
        <taxon>Bacillati</taxon>
        <taxon>Actinomycetota</taxon>
        <taxon>Actinomycetes</taxon>
        <taxon>Kitasatosporales</taxon>
        <taxon>Streptomycetaceae</taxon>
        <taxon>Streptomyces</taxon>
    </lineage>
</organism>
<evidence type="ECO:0000256" key="4">
    <source>
        <dbReference type="ARBA" id="ARBA00022475"/>
    </source>
</evidence>
<evidence type="ECO:0000256" key="5">
    <source>
        <dbReference type="ARBA" id="ARBA00022692"/>
    </source>
</evidence>
<dbReference type="InterPro" id="IPR000515">
    <property type="entry name" value="MetI-like"/>
</dbReference>
<dbReference type="EMBL" id="CP070249">
    <property type="protein sequence ID" value="QRV40937.1"/>
    <property type="molecule type" value="Genomic_DNA"/>
</dbReference>
<feature type="transmembrane region" description="Helical" evidence="8">
    <location>
        <begin position="70"/>
        <end position="93"/>
    </location>
</feature>
<evidence type="ECO:0000256" key="6">
    <source>
        <dbReference type="ARBA" id="ARBA00022989"/>
    </source>
</evidence>
<feature type="transmembrane region" description="Helical" evidence="8">
    <location>
        <begin position="163"/>
        <end position="187"/>
    </location>
</feature>
<evidence type="ECO:0000256" key="9">
    <source>
        <dbReference type="SAM" id="MobiDB-lite"/>
    </source>
</evidence>
<evidence type="ECO:0000256" key="7">
    <source>
        <dbReference type="ARBA" id="ARBA00023136"/>
    </source>
</evidence>
<proteinExistence type="inferred from homology"/>